<name>A0ABX1JI27_9PSEU</name>
<dbReference type="SUPFAM" id="SSF53756">
    <property type="entry name" value="UDP-Glycosyltransferase/glycogen phosphorylase"/>
    <property type="match status" value="1"/>
</dbReference>
<dbReference type="InterPro" id="IPR010610">
    <property type="entry name" value="EryCIII-like_C"/>
</dbReference>
<accession>A0ABX1JI27</accession>
<dbReference type="EMBL" id="JAAXLS010000044">
    <property type="protein sequence ID" value="NKQ57892.1"/>
    <property type="molecule type" value="Genomic_DNA"/>
</dbReference>
<dbReference type="InterPro" id="IPR002213">
    <property type="entry name" value="UDP_glucos_trans"/>
</dbReference>
<dbReference type="RefSeq" id="WP_168521199.1">
    <property type="nucleotide sequence ID" value="NZ_JAAXLS010000044.1"/>
</dbReference>
<comment type="caution">
    <text evidence="2">The sequence shown here is derived from an EMBL/GenBank/DDBJ whole genome shotgun (WGS) entry which is preliminary data.</text>
</comment>
<reference evidence="2 3" key="1">
    <citation type="submission" date="2020-04" db="EMBL/GenBank/DDBJ databases">
        <title>Novel species.</title>
        <authorList>
            <person name="Teo W.F.A."/>
            <person name="Lipun K."/>
            <person name="Srisuk N."/>
            <person name="Duangmal K."/>
        </authorList>
    </citation>
    <scope>NUCLEOTIDE SEQUENCE [LARGE SCALE GENOMIC DNA]</scope>
    <source>
        <strain evidence="2 3">K13G38</strain>
    </source>
</reference>
<sequence>MTRFLFVVPHFAGHIVPLVGVAAELGGRGHEVAWAGDRDVITALAGDDAEVFPCARPAAEPPAWPDRMAGLAALKFVWEQVLVPIAEAMEPGVRAAVGAFEPDFLVVDQHALAGALVADRLGIPWATSASTSAELGNPLAALPKVEQWIQERMRGLQRRFGDPRIGEDLRFSPDLVLAFTTPELCGVLSRPNVAFVGASVTSRPARDDFPWHLLDPGRRLVLVTLGTVSSGPRFLAECVRTLQARRDRIQAVIADPDGSVAGAPPDLIVRPRVPLLALLGKASTIVCHAGHNTVCEAMEHAVPVVVAPIRDGQPIVARQVARAGVGVELPFFRATADRIGAAIDTVLDDASFRERAAAVRASFRRAGGACAAADHLEKLADAMRSGAGKPH</sequence>
<dbReference type="PANTHER" id="PTHR48050">
    <property type="entry name" value="STEROL 3-BETA-GLUCOSYLTRANSFERASE"/>
    <property type="match status" value="1"/>
</dbReference>
<dbReference type="CDD" id="cd03784">
    <property type="entry name" value="GT1_Gtf-like"/>
    <property type="match status" value="1"/>
</dbReference>
<evidence type="ECO:0000313" key="2">
    <source>
        <dbReference type="EMBL" id="NKQ57892.1"/>
    </source>
</evidence>
<keyword evidence="3" id="KW-1185">Reference proteome</keyword>
<gene>
    <name evidence="2" type="ORF">HFP15_34030</name>
</gene>
<feature type="domain" description="Erythromycin biosynthesis protein CIII-like C-terminal" evidence="1">
    <location>
        <begin position="260"/>
        <end position="361"/>
    </location>
</feature>
<evidence type="ECO:0000259" key="1">
    <source>
        <dbReference type="Pfam" id="PF06722"/>
    </source>
</evidence>
<proteinExistence type="predicted"/>
<protein>
    <submittedName>
        <fullName evidence="2">Glycosyltransferase family 1 protein</fullName>
    </submittedName>
</protein>
<dbReference type="InterPro" id="IPR050426">
    <property type="entry name" value="Glycosyltransferase_28"/>
</dbReference>
<dbReference type="Pfam" id="PF06722">
    <property type="entry name" value="EryCIII-like_C"/>
    <property type="match status" value="1"/>
</dbReference>
<evidence type="ECO:0000313" key="3">
    <source>
        <dbReference type="Proteomes" id="UP000715441"/>
    </source>
</evidence>
<organism evidence="2 3">
    <name type="scientific">Amycolatopsis acididurans</name>
    <dbReference type="NCBI Taxonomy" id="2724524"/>
    <lineage>
        <taxon>Bacteria</taxon>
        <taxon>Bacillati</taxon>
        <taxon>Actinomycetota</taxon>
        <taxon>Actinomycetes</taxon>
        <taxon>Pseudonocardiales</taxon>
        <taxon>Pseudonocardiaceae</taxon>
        <taxon>Amycolatopsis</taxon>
    </lineage>
</organism>
<dbReference type="Proteomes" id="UP000715441">
    <property type="component" value="Unassembled WGS sequence"/>
</dbReference>
<dbReference type="PANTHER" id="PTHR48050:SF13">
    <property type="entry name" value="STEROL 3-BETA-GLUCOSYLTRANSFERASE UGT80A2"/>
    <property type="match status" value="1"/>
</dbReference>
<dbReference type="Gene3D" id="3.40.50.2000">
    <property type="entry name" value="Glycogen Phosphorylase B"/>
    <property type="match status" value="2"/>
</dbReference>